<sequence>MKLFAASENNLKRVMTVAKNGMESTGLKWNEKKCAVIHVKRGQVEQGSLDMKVADLKPIKSLDQHNTYKFLGVFENTNQEDKQVLEAAARTYLQRLSLIWSSPLSDHLDREGRNIIVENGENHPKGSTAILYMSRKLSGRVAVADGKEVEAKKVRQGICKARQQEIQSTVSEERWQGKLIKNRGEDEKVKLEECFAWLSSWKNAPTHTIAGVQELYQQLLPTKVYYKRKTKSQVTDEKCRL</sequence>
<dbReference type="PANTHER" id="PTHR35450">
    <property type="entry name" value="REVERSE TRANSCRIPTASE DOMAIN-CONTAINING PROTEIN"/>
    <property type="match status" value="1"/>
</dbReference>
<evidence type="ECO:0000313" key="1">
    <source>
        <dbReference type="EMBL" id="CAH3186261.1"/>
    </source>
</evidence>
<feature type="non-terminal residue" evidence="1">
    <location>
        <position position="241"/>
    </location>
</feature>
<dbReference type="EMBL" id="CALNXI010002322">
    <property type="protein sequence ID" value="CAH3186261.1"/>
    <property type="molecule type" value="Genomic_DNA"/>
</dbReference>
<protein>
    <recommendedName>
        <fullName evidence="3">Reverse transcriptase</fullName>
    </recommendedName>
</protein>
<comment type="caution">
    <text evidence="1">The sequence shown here is derived from an EMBL/GenBank/DDBJ whole genome shotgun (WGS) entry which is preliminary data.</text>
</comment>
<name>A0ABN8S674_9CNID</name>
<organism evidence="1 2">
    <name type="scientific">Porites evermanni</name>
    <dbReference type="NCBI Taxonomy" id="104178"/>
    <lineage>
        <taxon>Eukaryota</taxon>
        <taxon>Metazoa</taxon>
        <taxon>Cnidaria</taxon>
        <taxon>Anthozoa</taxon>
        <taxon>Hexacorallia</taxon>
        <taxon>Scleractinia</taxon>
        <taxon>Fungiina</taxon>
        <taxon>Poritidae</taxon>
        <taxon>Porites</taxon>
    </lineage>
</organism>
<accession>A0ABN8S674</accession>
<evidence type="ECO:0008006" key="3">
    <source>
        <dbReference type="Google" id="ProtNLM"/>
    </source>
</evidence>
<dbReference type="PANTHER" id="PTHR35450:SF2">
    <property type="entry name" value="REVERSE TRANSCRIPTASE DOMAIN-CONTAINING PROTEIN"/>
    <property type="match status" value="1"/>
</dbReference>
<keyword evidence="2" id="KW-1185">Reference proteome</keyword>
<evidence type="ECO:0000313" key="2">
    <source>
        <dbReference type="Proteomes" id="UP001159427"/>
    </source>
</evidence>
<dbReference type="Proteomes" id="UP001159427">
    <property type="component" value="Unassembled WGS sequence"/>
</dbReference>
<reference evidence="1 2" key="1">
    <citation type="submission" date="2022-05" db="EMBL/GenBank/DDBJ databases">
        <authorList>
            <consortium name="Genoscope - CEA"/>
            <person name="William W."/>
        </authorList>
    </citation>
    <scope>NUCLEOTIDE SEQUENCE [LARGE SCALE GENOMIC DNA]</scope>
</reference>
<proteinExistence type="predicted"/>
<gene>
    <name evidence="1" type="ORF">PEVE_00016770</name>
</gene>